<dbReference type="Gene3D" id="3.30.460.40">
    <property type="match status" value="1"/>
</dbReference>
<comment type="caution">
    <text evidence="1">The sequence shown here is derived from an EMBL/GenBank/DDBJ whole genome shotgun (WGS) entry which is preliminary data.</text>
</comment>
<dbReference type="AlphaFoldDB" id="A0A4R5KDC3"/>
<dbReference type="Proteomes" id="UP000295636">
    <property type="component" value="Unassembled WGS sequence"/>
</dbReference>
<evidence type="ECO:0000313" key="1">
    <source>
        <dbReference type="EMBL" id="TDF92177.1"/>
    </source>
</evidence>
<dbReference type="RefSeq" id="WP_133235508.1">
    <property type="nucleotide sequence ID" value="NZ_SMRT01000022.1"/>
</dbReference>
<keyword evidence="2" id="KW-1185">Reference proteome</keyword>
<organism evidence="1 2">
    <name type="scientific">Paenibacillus piri</name>
    <dbReference type="NCBI Taxonomy" id="2547395"/>
    <lineage>
        <taxon>Bacteria</taxon>
        <taxon>Bacillati</taxon>
        <taxon>Bacillota</taxon>
        <taxon>Bacilli</taxon>
        <taxon>Bacillales</taxon>
        <taxon>Paenibacillaceae</taxon>
        <taxon>Paenibacillus</taxon>
    </lineage>
</organism>
<evidence type="ECO:0000313" key="2">
    <source>
        <dbReference type="Proteomes" id="UP000295636"/>
    </source>
</evidence>
<dbReference type="SUPFAM" id="SSF81301">
    <property type="entry name" value="Nucleotidyltransferase"/>
    <property type="match status" value="1"/>
</dbReference>
<reference evidence="1 2" key="1">
    <citation type="submission" date="2019-03" db="EMBL/GenBank/DDBJ databases">
        <title>This is whole genome sequence of Paenibacillus sp MS74 strain.</title>
        <authorList>
            <person name="Trinh H.N."/>
        </authorList>
    </citation>
    <scope>NUCLEOTIDE SEQUENCE [LARGE SCALE GENOMIC DNA]</scope>
    <source>
        <strain evidence="1 2">MS74</strain>
    </source>
</reference>
<evidence type="ECO:0008006" key="3">
    <source>
        <dbReference type="Google" id="ProtNLM"/>
    </source>
</evidence>
<dbReference type="OrthoDB" id="2663421at2"/>
<dbReference type="InterPro" id="IPR043519">
    <property type="entry name" value="NT_sf"/>
</dbReference>
<dbReference type="EMBL" id="SMRT01000022">
    <property type="protein sequence ID" value="TDF92177.1"/>
    <property type="molecule type" value="Genomic_DNA"/>
</dbReference>
<accession>A0A4R5KDC3</accession>
<sequence>MTLKLELESVRLLARRLDEAGIGYASGGSGLLYSLGLSEQVHDWDVTTDAPYEQVAAVLCGLPWAASPCGDYPFASSYRLTIADERLPIDVIGQFAIHSGTGICRLPAFVSTDWLGIRMGSPEVWAAAYTLMGRETKAELLLSYLERSGADRDAVQRLLSEPLPEPLRSRLLRLV</sequence>
<gene>
    <name evidence="1" type="ORF">E1757_30765</name>
</gene>
<proteinExistence type="predicted"/>
<protein>
    <recommendedName>
        <fullName evidence="3">Nucleotidyltransferase family protein</fullName>
    </recommendedName>
</protein>
<name>A0A4R5KDC3_9BACL</name>